<evidence type="ECO:0000256" key="5">
    <source>
        <dbReference type="ARBA" id="ARBA00022840"/>
    </source>
</evidence>
<feature type="non-terminal residue" evidence="17">
    <location>
        <position position="542"/>
    </location>
</feature>
<dbReference type="InterPro" id="IPR014017">
    <property type="entry name" value="DNA_helicase_UvrD-like_C"/>
</dbReference>
<reference evidence="17 18" key="1">
    <citation type="submission" date="2020-05" db="EMBL/GenBank/DDBJ databases">
        <title>DNA-SIP metagenomic assembled genomes.</title>
        <authorList>
            <person name="Yu J."/>
        </authorList>
    </citation>
    <scope>NUCLEOTIDE SEQUENCE [LARGE SCALE GENOMIC DNA]</scope>
    <source>
        <strain evidence="17">Bin5.27</strain>
    </source>
</reference>
<evidence type="ECO:0000256" key="8">
    <source>
        <dbReference type="ARBA" id="ARBA00034617"/>
    </source>
</evidence>
<sequence>MNDLLTGLNEPQRQAVEHAGSPLLIVAGAGSGKTRVLTHRIAYLLGERGVHPGEILAITFTNKAAAEMRERVDGLIGPRSRAMWVLTFHSACLRILRREAHRLGWKQSFTIYDTDDARRLLTQIVKDLGLDSKKHSPRWLAAEISRLKNELIGPDQAASSADDARAKLVADVYSQYDERLRLAQAVDFDDIIGSTVHLFRAFPDVAKSYRMRFRHVMVDEYQDTNHAQYTLVRELVGTGDDRAELCVVGDADQSIYAFRGATIRNIIEFERDFPDAKTILLEQNYRSTQTILDAANGVIRNNTERGREKRLWSDEGPGGRILGHTGDNEHDEAAWVAGRIDELVDAGDTSFGDTAIFYRTNAQSRAFEEVFVRRGIPYKVVGGVRFYERKEVRDMLAYLKLTANPDDTVSAMRVVNTPKRGVGDRAVAEVEALAARLKVSFPEALHRADESAGISGRARPGIKRFCEIIDAATELAKTAPPEEVLDKLIADTGYLDGLEQSKDPQDEGRIENLQELVAVAHEFTESVMRGTTDDDEQDLAAD</sequence>
<gene>
    <name evidence="17" type="ORF">HOQ43_07450</name>
</gene>
<dbReference type="Gene3D" id="1.10.10.160">
    <property type="match status" value="1"/>
</dbReference>
<evidence type="ECO:0000256" key="9">
    <source>
        <dbReference type="ARBA" id="ARBA00034808"/>
    </source>
</evidence>
<comment type="catalytic activity">
    <reaction evidence="10">
        <text>ATP + H2O = ADP + phosphate + H(+)</text>
        <dbReference type="Rhea" id="RHEA:13065"/>
        <dbReference type="ChEBI" id="CHEBI:15377"/>
        <dbReference type="ChEBI" id="CHEBI:15378"/>
        <dbReference type="ChEBI" id="CHEBI:30616"/>
        <dbReference type="ChEBI" id="CHEBI:43474"/>
        <dbReference type="ChEBI" id="CHEBI:456216"/>
        <dbReference type="EC" id="5.6.2.4"/>
    </reaction>
</comment>
<evidence type="ECO:0000313" key="17">
    <source>
        <dbReference type="EMBL" id="NUQ88282.1"/>
    </source>
</evidence>
<dbReference type="SUPFAM" id="SSF52540">
    <property type="entry name" value="P-loop containing nucleoside triphosphate hydrolases"/>
    <property type="match status" value="1"/>
</dbReference>
<dbReference type="PROSITE" id="PS51198">
    <property type="entry name" value="UVRD_HELICASE_ATP_BIND"/>
    <property type="match status" value="1"/>
</dbReference>
<evidence type="ECO:0000256" key="11">
    <source>
        <dbReference type="ARBA" id="ARBA00067565"/>
    </source>
</evidence>
<proteinExistence type="inferred from homology"/>
<dbReference type="PANTHER" id="PTHR11070">
    <property type="entry name" value="UVRD / RECB / PCRA DNA HELICASE FAMILY MEMBER"/>
    <property type="match status" value="1"/>
</dbReference>
<dbReference type="PROSITE" id="PS51217">
    <property type="entry name" value="UVRD_HELICASE_CTER"/>
    <property type="match status" value="1"/>
</dbReference>
<dbReference type="InterPro" id="IPR013986">
    <property type="entry name" value="DExx_box_DNA_helicase_dom_sf"/>
</dbReference>
<dbReference type="AlphaFoldDB" id="A0A850CAM1"/>
<evidence type="ECO:0000256" key="6">
    <source>
        <dbReference type="ARBA" id="ARBA00023125"/>
    </source>
</evidence>
<dbReference type="Proteomes" id="UP000574690">
    <property type="component" value="Unassembled WGS sequence"/>
</dbReference>
<dbReference type="Gene3D" id="1.10.486.10">
    <property type="entry name" value="PCRA, domain 4"/>
    <property type="match status" value="1"/>
</dbReference>
<dbReference type="GO" id="GO:0033202">
    <property type="term" value="C:DNA helicase complex"/>
    <property type="evidence" value="ECO:0007669"/>
    <property type="project" value="TreeGrafter"/>
</dbReference>
<comment type="similarity">
    <text evidence="1">Belongs to the helicase family. UvrD subfamily.</text>
</comment>
<feature type="binding site" evidence="13">
    <location>
        <begin position="27"/>
        <end position="34"/>
    </location>
    <ligand>
        <name>ATP</name>
        <dbReference type="ChEBI" id="CHEBI:30616"/>
    </ligand>
</feature>
<keyword evidence="5 13" id="KW-0067">ATP-binding</keyword>
<keyword evidence="7" id="KW-0413">Isomerase</keyword>
<keyword evidence="4 13" id="KW-0347">Helicase</keyword>
<evidence type="ECO:0000256" key="14">
    <source>
        <dbReference type="SAM" id="MobiDB-lite"/>
    </source>
</evidence>
<evidence type="ECO:0000256" key="2">
    <source>
        <dbReference type="ARBA" id="ARBA00022741"/>
    </source>
</evidence>
<accession>A0A850CAM1</accession>
<evidence type="ECO:0000256" key="7">
    <source>
        <dbReference type="ARBA" id="ARBA00023235"/>
    </source>
</evidence>
<evidence type="ECO:0000256" key="13">
    <source>
        <dbReference type="PROSITE-ProRule" id="PRU00560"/>
    </source>
</evidence>
<dbReference type="Pfam" id="PF00580">
    <property type="entry name" value="UvrD-helicase"/>
    <property type="match status" value="1"/>
</dbReference>
<evidence type="ECO:0000256" key="3">
    <source>
        <dbReference type="ARBA" id="ARBA00022801"/>
    </source>
</evidence>
<organism evidence="17 18">
    <name type="scientific">Glycomyces artemisiae</name>
    <dbReference type="NCBI Taxonomy" id="1076443"/>
    <lineage>
        <taxon>Bacteria</taxon>
        <taxon>Bacillati</taxon>
        <taxon>Actinomycetota</taxon>
        <taxon>Actinomycetes</taxon>
        <taxon>Glycomycetales</taxon>
        <taxon>Glycomycetaceae</taxon>
        <taxon>Glycomyces</taxon>
    </lineage>
</organism>
<comment type="caution">
    <text evidence="17">The sequence shown here is derived from an EMBL/GenBank/DDBJ whole genome shotgun (WGS) entry which is preliminary data.</text>
</comment>
<evidence type="ECO:0000256" key="1">
    <source>
        <dbReference type="ARBA" id="ARBA00009922"/>
    </source>
</evidence>
<keyword evidence="2 13" id="KW-0547">Nucleotide-binding</keyword>
<dbReference type="GO" id="GO:0009314">
    <property type="term" value="P:response to radiation"/>
    <property type="evidence" value="ECO:0007669"/>
    <property type="project" value="UniProtKB-ARBA"/>
</dbReference>
<keyword evidence="3 13" id="KW-0378">Hydrolase</keyword>
<dbReference type="PANTHER" id="PTHR11070:SF2">
    <property type="entry name" value="ATP-DEPENDENT DNA HELICASE SRS2"/>
    <property type="match status" value="1"/>
</dbReference>
<keyword evidence="6" id="KW-0238">DNA-binding</keyword>
<comment type="catalytic activity">
    <reaction evidence="8">
        <text>Couples ATP hydrolysis with the unwinding of duplex DNA by translocating in the 3'-5' direction.</text>
        <dbReference type="EC" id="5.6.2.4"/>
    </reaction>
</comment>
<dbReference type="Gene3D" id="3.40.50.300">
    <property type="entry name" value="P-loop containing nucleotide triphosphate hydrolases"/>
    <property type="match status" value="2"/>
</dbReference>
<dbReference type="GO" id="GO:0000725">
    <property type="term" value="P:recombinational repair"/>
    <property type="evidence" value="ECO:0007669"/>
    <property type="project" value="TreeGrafter"/>
</dbReference>
<dbReference type="GO" id="GO:0043138">
    <property type="term" value="F:3'-5' DNA helicase activity"/>
    <property type="evidence" value="ECO:0007669"/>
    <property type="project" value="UniProtKB-EC"/>
</dbReference>
<dbReference type="InterPro" id="IPR027417">
    <property type="entry name" value="P-loop_NTPase"/>
</dbReference>
<dbReference type="GO" id="GO:0016787">
    <property type="term" value="F:hydrolase activity"/>
    <property type="evidence" value="ECO:0007669"/>
    <property type="project" value="UniProtKB-UniRule"/>
</dbReference>
<feature type="domain" description="UvrD-like helicase ATP-binding" evidence="15">
    <location>
        <begin position="6"/>
        <end position="288"/>
    </location>
</feature>
<evidence type="ECO:0000256" key="4">
    <source>
        <dbReference type="ARBA" id="ARBA00022806"/>
    </source>
</evidence>
<dbReference type="EMBL" id="JABFXE010000314">
    <property type="protein sequence ID" value="NUQ88282.1"/>
    <property type="molecule type" value="Genomic_DNA"/>
</dbReference>
<dbReference type="FunFam" id="1.10.10.160:FF:000001">
    <property type="entry name" value="ATP-dependent DNA helicase"/>
    <property type="match status" value="1"/>
</dbReference>
<dbReference type="InterPro" id="IPR000212">
    <property type="entry name" value="DNA_helicase_UvrD/REP"/>
</dbReference>
<evidence type="ECO:0000256" key="12">
    <source>
        <dbReference type="ARBA" id="ARBA00077374"/>
    </source>
</evidence>
<evidence type="ECO:0000259" key="15">
    <source>
        <dbReference type="PROSITE" id="PS51198"/>
    </source>
</evidence>
<dbReference type="GO" id="GO:0005829">
    <property type="term" value="C:cytosol"/>
    <property type="evidence" value="ECO:0007669"/>
    <property type="project" value="TreeGrafter"/>
</dbReference>
<dbReference type="CDD" id="cd17932">
    <property type="entry name" value="DEXQc_UvrD"/>
    <property type="match status" value="1"/>
</dbReference>
<dbReference type="FunFam" id="1.10.486.10:FF:000003">
    <property type="entry name" value="ATP-dependent DNA helicase"/>
    <property type="match status" value="1"/>
</dbReference>
<evidence type="ECO:0000313" key="18">
    <source>
        <dbReference type="Proteomes" id="UP000574690"/>
    </source>
</evidence>
<protein>
    <recommendedName>
        <fullName evidence="11">ATP-dependent DNA helicase UvrD1</fullName>
        <ecNumber evidence="9">5.6.2.4</ecNumber>
    </recommendedName>
    <alternativeName>
        <fullName evidence="12">DNA 3'-5' helicase UvrD1</fullName>
    </alternativeName>
</protein>
<evidence type="ECO:0000259" key="16">
    <source>
        <dbReference type="PROSITE" id="PS51217"/>
    </source>
</evidence>
<feature type="region of interest" description="Disordered" evidence="14">
    <location>
        <begin position="308"/>
        <end position="327"/>
    </location>
</feature>
<dbReference type="GO" id="GO:0005524">
    <property type="term" value="F:ATP binding"/>
    <property type="evidence" value="ECO:0007669"/>
    <property type="project" value="UniProtKB-UniRule"/>
</dbReference>
<dbReference type="EC" id="5.6.2.4" evidence="9"/>
<evidence type="ECO:0000256" key="10">
    <source>
        <dbReference type="ARBA" id="ARBA00048988"/>
    </source>
</evidence>
<dbReference type="InterPro" id="IPR014016">
    <property type="entry name" value="UvrD-like_ATP-bd"/>
</dbReference>
<feature type="domain" description="UvrD-like helicase C-terminal" evidence="16">
    <location>
        <begin position="289"/>
        <end position="542"/>
    </location>
</feature>
<dbReference type="GO" id="GO:0003677">
    <property type="term" value="F:DNA binding"/>
    <property type="evidence" value="ECO:0007669"/>
    <property type="project" value="UniProtKB-KW"/>
</dbReference>
<dbReference type="Pfam" id="PF13361">
    <property type="entry name" value="UvrD_C"/>
    <property type="match status" value="1"/>
</dbReference>
<name>A0A850CAM1_9ACTN</name>